<reference evidence="6" key="1">
    <citation type="submission" date="2020-10" db="EMBL/GenBank/DDBJ databases">
        <authorList>
            <person name="Gilroy R."/>
        </authorList>
    </citation>
    <scope>NUCLEOTIDE SEQUENCE</scope>
    <source>
        <strain evidence="6">CHK158-818</strain>
    </source>
</reference>
<sequence length="204" mass="23960">MDAKVKERVIRIATDLFLRYGIKAITMDYIAGQLGMSKRTLYEIFKDKDSLLLSCVQHVDEERVKEVEEIKKKTTNSIELFLSVYQRSLQKLRCTNQNYFSDLKKYHPSVFVYYEANKEKNLQNFIMLLEQGMNEGYIRKELNVEIISFLLSAQLELLIKSNDIYLNKYSFMEVFETIVMNFVRGIATPKGVAFIDEFVNRNSI</sequence>
<dbReference type="SUPFAM" id="SSF48498">
    <property type="entry name" value="Tetracyclin repressor-like, C-terminal domain"/>
    <property type="match status" value="1"/>
</dbReference>
<keyword evidence="2 4" id="KW-0238">DNA-binding</keyword>
<protein>
    <submittedName>
        <fullName evidence="6">TetR/AcrR family transcriptional regulator</fullName>
    </submittedName>
</protein>
<evidence type="ECO:0000256" key="2">
    <source>
        <dbReference type="ARBA" id="ARBA00023125"/>
    </source>
</evidence>
<dbReference type="EMBL" id="DVNA01000002">
    <property type="protein sequence ID" value="HIU54190.1"/>
    <property type="molecule type" value="Genomic_DNA"/>
</dbReference>
<keyword evidence="1" id="KW-0805">Transcription regulation</keyword>
<evidence type="ECO:0000256" key="1">
    <source>
        <dbReference type="ARBA" id="ARBA00023015"/>
    </source>
</evidence>
<organism evidence="6 7">
    <name type="scientific">Candidatus Gallibacteroides avistercoris</name>
    <dbReference type="NCBI Taxonomy" id="2840833"/>
    <lineage>
        <taxon>Bacteria</taxon>
        <taxon>Pseudomonadati</taxon>
        <taxon>Bacteroidota</taxon>
        <taxon>Bacteroidia</taxon>
        <taxon>Bacteroidales</taxon>
        <taxon>Bacteroidaceae</taxon>
        <taxon>Bacteroidaceae incertae sedis</taxon>
        <taxon>Candidatus Gallibacteroides</taxon>
    </lineage>
</organism>
<dbReference type="Pfam" id="PF00440">
    <property type="entry name" value="TetR_N"/>
    <property type="match status" value="1"/>
</dbReference>
<feature type="domain" description="HTH tetR-type" evidence="5">
    <location>
        <begin position="3"/>
        <end position="63"/>
    </location>
</feature>
<name>A0A9D1M5H1_9BACT</name>
<dbReference type="InterPro" id="IPR009057">
    <property type="entry name" value="Homeodomain-like_sf"/>
</dbReference>
<evidence type="ECO:0000256" key="4">
    <source>
        <dbReference type="PROSITE-ProRule" id="PRU00335"/>
    </source>
</evidence>
<dbReference type="SUPFAM" id="SSF46689">
    <property type="entry name" value="Homeodomain-like"/>
    <property type="match status" value="1"/>
</dbReference>
<dbReference type="PROSITE" id="PS50977">
    <property type="entry name" value="HTH_TETR_2"/>
    <property type="match status" value="1"/>
</dbReference>
<dbReference type="PANTHER" id="PTHR47506">
    <property type="entry name" value="TRANSCRIPTIONAL REGULATORY PROTEIN"/>
    <property type="match status" value="1"/>
</dbReference>
<dbReference type="Gene3D" id="1.10.357.10">
    <property type="entry name" value="Tetracycline Repressor, domain 2"/>
    <property type="match status" value="1"/>
</dbReference>
<dbReference type="Proteomes" id="UP000824112">
    <property type="component" value="Unassembled WGS sequence"/>
</dbReference>
<dbReference type="PANTHER" id="PTHR47506:SF1">
    <property type="entry name" value="HTH-TYPE TRANSCRIPTIONAL REGULATOR YJDC"/>
    <property type="match status" value="1"/>
</dbReference>
<dbReference type="AlphaFoldDB" id="A0A9D1M5H1"/>
<gene>
    <name evidence="6" type="ORF">IAB03_00090</name>
</gene>
<evidence type="ECO:0000259" key="5">
    <source>
        <dbReference type="PROSITE" id="PS50977"/>
    </source>
</evidence>
<feature type="DNA-binding region" description="H-T-H motif" evidence="4">
    <location>
        <begin position="26"/>
        <end position="45"/>
    </location>
</feature>
<evidence type="ECO:0000313" key="7">
    <source>
        <dbReference type="Proteomes" id="UP000824112"/>
    </source>
</evidence>
<accession>A0A9D1M5H1</accession>
<evidence type="ECO:0000256" key="3">
    <source>
        <dbReference type="ARBA" id="ARBA00023163"/>
    </source>
</evidence>
<dbReference type="PRINTS" id="PR00455">
    <property type="entry name" value="HTHTETR"/>
</dbReference>
<dbReference type="InterPro" id="IPR001647">
    <property type="entry name" value="HTH_TetR"/>
</dbReference>
<dbReference type="InterPro" id="IPR036271">
    <property type="entry name" value="Tet_transcr_reg_TetR-rel_C_sf"/>
</dbReference>
<proteinExistence type="predicted"/>
<dbReference type="GO" id="GO:0003677">
    <property type="term" value="F:DNA binding"/>
    <property type="evidence" value="ECO:0007669"/>
    <property type="project" value="UniProtKB-UniRule"/>
</dbReference>
<evidence type="ECO:0000313" key="6">
    <source>
        <dbReference type="EMBL" id="HIU54190.1"/>
    </source>
</evidence>
<reference evidence="6" key="2">
    <citation type="journal article" date="2021" name="PeerJ">
        <title>Extensive microbial diversity within the chicken gut microbiome revealed by metagenomics and culture.</title>
        <authorList>
            <person name="Gilroy R."/>
            <person name="Ravi A."/>
            <person name="Getino M."/>
            <person name="Pursley I."/>
            <person name="Horton D.L."/>
            <person name="Alikhan N.F."/>
            <person name="Baker D."/>
            <person name="Gharbi K."/>
            <person name="Hall N."/>
            <person name="Watson M."/>
            <person name="Adriaenssens E.M."/>
            <person name="Foster-Nyarko E."/>
            <person name="Jarju S."/>
            <person name="Secka A."/>
            <person name="Antonio M."/>
            <person name="Oren A."/>
            <person name="Chaudhuri R.R."/>
            <person name="La Ragione R."/>
            <person name="Hildebrand F."/>
            <person name="Pallen M.J."/>
        </authorList>
    </citation>
    <scope>NUCLEOTIDE SEQUENCE</scope>
    <source>
        <strain evidence="6">CHK158-818</strain>
    </source>
</reference>
<keyword evidence="3" id="KW-0804">Transcription</keyword>
<comment type="caution">
    <text evidence="6">The sequence shown here is derived from an EMBL/GenBank/DDBJ whole genome shotgun (WGS) entry which is preliminary data.</text>
</comment>
<dbReference type="Gene3D" id="1.10.10.60">
    <property type="entry name" value="Homeodomain-like"/>
    <property type="match status" value="1"/>
</dbReference>